<comment type="caution">
    <text evidence="12">The sequence shown here is derived from an EMBL/GenBank/DDBJ whole genome shotgun (WGS) entry which is preliminary data.</text>
</comment>
<dbReference type="GO" id="GO:0035599">
    <property type="term" value="F:aspartic acid methylthiotransferase activity"/>
    <property type="evidence" value="ECO:0007669"/>
    <property type="project" value="TreeGrafter"/>
</dbReference>
<evidence type="ECO:0000259" key="9">
    <source>
        <dbReference type="PROSITE" id="PS50926"/>
    </source>
</evidence>
<dbReference type="EMBL" id="RKRE01000002">
    <property type="protein sequence ID" value="RPF46951.1"/>
    <property type="molecule type" value="Genomic_DNA"/>
</dbReference>
<proteinExistence type="inferred from homology"/>
<dbReference type="InterPro" id="IPR006638">
    <property type="entry name" value="Elp3/MiaA/NifB-like_rSAM"/>
</dbReference>
<dbReference type="InterPro" id="IPR007197">
    <property type="entry name" value="rSAM"/>
</dbReference>
<dbReference type="InterPro" id="IPR013848">
    <property type="entry name" value="Methylthiotransferase_N"/>
</dbReference>
<keyword evidence="3 8" id="KW-0808">Transferase</keyword>
<dbReference type="Pfam" id="PF18693">
    <property type="entry name" value="TRAM_2"/>
    <property type="match status" value="1"/>
</dbReference>
<dbReference type="PANTHER" id="PTHR43837:SF1">
    <property type="entry name" value="RIBOSOMAL PROTEIN US12 METHYLTHIOTRANSFERASE RIMO"/>
    <property type="match status" value="1"/>
</dbReference>
<comment type="cofactor">
    <cofactor evidence="8">
        <name>[4Fe-4S] cluster</name>
        <dbReference type="ChEBI" id="CHEBI:49883"/>
    </cofactor>
    <text evidence="8">Binds 2 [4Fe-4S] clusters. One cluster is coordinated with 3 cysteines and an exchangeable S-adenosyl-L-methionine.</text>
</comment>
<dbReference type="GO" id="GO:0103039">
    <property type="term" value="F:protein methylthiotransferase activity"/>
    <property type="evidence" value="ECO:0007669"/>
    <property type="project" value="UniProtKB-EC"/>
</dbReference>
<keyword evidence="2 8" id="KW-0963">Cytoplasm</keyword>
<evidence type="ECO:0000256" key="4">
    <source>
        <dbReference type="ARBA" id="ARBA00022691"/>
    </source>
</evidence>
<keyword evidence="12" id="KW-0687">Ribonucleoprotein</keyword>
<dbReference type="RefSeq" id="WP_245963086.1">
    <property type="nucleotide sequence ID" value="NZ_RKRE01000002.1"/>
</dbReference>
<dbReference type="InterPro" id="IPR005839">
    <property type="entry name" value="Methylthiotransferase"/>
</dbReference>
<dbReference type="PROSITE" id="PS51449">
    <property type="entry name" value="MTTASE_N"/>
    <property type="match status" value="1"/>
</dbReference>
<dbReference type="PROSITE" id="PS50926">
    <property type="entry name" value="TRAM"/>
    <property type="match status" value="1"/>
</dbReference>
<dbReference type="Gene3D" id="3.80.30.20">
    <property type="entry name" value="tm_1862 like domain"/>
    <property type="match status" value="1"/>
</dbReference>
<evidence type="ECO:0000256" key="5">
    <source>
        <dbReference type="ARBA" id="ARBA00022723"/>
    </source>
</evidence>
<sequence length="442" mass="48225">MICVGAISLGCAKNLVDTEVMLGLLGAAGYAITSDPGSADVLVINTCAFITPAQRESIAAILEAARYREEGRLKALVVAGCLAQRHGRALLQEMPEIDALVGTGRVGEVVAAVTGALAGEKPVLLGPPGMLSGMAPRLLTTPAHLAYIKIAEGCSNRCSFCIIPQLRGPYRSRCREEILAEARSLSAQGVKEVVLVAQDTTKWGLDLYGRPELPALLREVARLEGIRWVRLLYAYPTGISDELLGVMAEEEKVCNYLDIPLQHVSPRLLRAMKRPVVDVPGLVRRVRAAVPGVTLRTTFIVGFPGETAADFALLAATVRECGFDRVGIFPYFREEGTEAAALPEQVPWKEKRERLRQLRALAREISLQRNREKVGREFLVLVEGRKGRRFYGRSEADAPEVDGKVYFTAREALAPGTFVRVRVSRAQPYDLIGEMTGIPEVP</sequence>
<feature type="domain" description="Radical SAM core" evidence="11">
    <location>
        <begin position="140"/>
        <end position="368"/>
    </location>
</feature>
<evidence type="ECO:0000256" key="7">
    <source>
        <dbReference type="ARBA" id="ARBA00023014"/>
    </source>
</evidence>
<accession>A0A3N5BT52</accession>
<comment type="catalytic activity">
    <reaction evidence="8">
        <text>L-aspartate(89)-[ribosomal protein uS12]-hydrogen + (sulfur carrier)-SH + AH2 + 2 S-adenosyl-L-methionine = 3-methylsulfanyl-L-aspartate(89)-[ribosomal protein uS12]-hydrogen + (sulfur carrier)-H + 5'-deoxyadenosine + L-methionine + A + S-adenosyl-L-homocysteine + 2 H(+)</text>
        <dbReference type="Rhea" id="RHEA:37087"/>
        <dbReference type="Rhea" id="RHEA-COMP:10460"/>
        <dbReference type="Rhea" id="RHEA-COMP:10461"/>
        <dbReference type="Rhea" id="RHEA-COMP:14737"/>
        <dbReference type="Rhea" id="RHEA-COMP:14739"/>
        <dbReference type="ChEBI" id="CHEBI:13193"/>
        <dbReference type="ChEBI" id="CHEBI:15378"/>
        <dbReference type="ChEBI" id="CHEBI:17319"/>
        <dbReference type="ChEBI" id="CHEBI:17499"/>
        <dbReference type="ChEBI" id="CHEBI:29917"/>
        <dbReference type="ChEBI" id="CHEBI:29961"/>
        <dbReference type="ChEBI" id="CHEBI:57844"/>
        <dbReference type="ChEBI" id="CHEBI:57856"/>
        <dbReference type="ChEBI" id="CHEBI:59789"/>
        <dbReference type="ChEBI" id="CHEBI:64428"/>
        <dbReference type="ChEBI" id="CHEBI:73599"/>
        <dbReference type="EC" id="2.8.4.4"/>
    </reaction>
</comment>
<gene>
    <name evidence="8" type="primary">rimO</name>
    <name evidence="12" type="ORF">EDD75_1213</name>
</gene>
<dbReference type="GO" id="GO:0140101">
    <property type="term" value="F:catalytic activity, acting on a tRNA"/>
    <property type="evidence" value="ECO:0007669"/>
    <property type="project" value="UniProtKB-ARBA"/>
</dbReference>
<dbReference type="PROSITE" id="PS51918">
    <property type="entry name" value="RADICAL_SAM"/>
    <property type="match status" value="1"/>
</dbReference>
<dbReference type="NCBIfam" id="TIGR01125">
    <property type="entry name" value="30S ribosomal protein S12 methylthiotransferase RimO"/>
    <property type="match status" value="1"/>
</dbReference>
<dbReference type="Pfam" id="PF00919">
    <property type="entry name" value="UPF0004"/>
    <property type="match status" value="1"/>
</dbReference>
<dbReference type="SUPFAM" id="SSF102114">
    <property type="entry name" value="Radical SAM enzymes"/>
    <property type="match status" value="1"/>
</dbReference>
<keyword evidence="1 8" id="KW-0004">4Fe-4S</keyword>
<dbReference type="SFLD" id="SFLDF00274">
    <property type="entry name" value="ribosomal_protein_S12_methylth"/>
    <property type="match status" value="1"/>
</dbReference>
<dbReference type="InterPro" id="IPR023404">
    <property type="entry name" value="rSAM_horseshoe"/>
</dbReference>
<dbReference type="GO" id="GO:0046872">
    <property type="term" value="F:metal ion binding"/>
    <property type="evidence" value="ECO:0007669"/>
    <property type="project" value="UniProtKB-KW"/>
</dbReference>
<dbReference type="EC" id="2.8.4.4" evidence="8"/>
<dbReference type="SMART" id="SM00729">
    <property type="entry name" value="Elp3"/>
    <property type="match status" value="1"/>
</dbReference>
<dbReference type="InterPro" id="IPR012340">
    <property type="entry name" value="NA-bd_OB-fold"/>
</dbReference>
<evidence type="ECO:0000256" key="8">
    <source>
        <dbReference type="HAMAP-Rule" id="MF_01865"/>
    </source>
</evidence>
<dbReference type="CDD" id="cd01335">
    <property type="entry name" value="Radical_SAM"/>
    <property type="match status" value="1"/>
</dbReference>
<organism evidence="12 13">
    <name type="scientific">Thermodesulfitimonas autotrophica</name>
    <dbReference type="NCBI Taxonomy" id="1894989"/>
    <lineage>
        <taxon>Bacteria</taxon>
        <taxon>Bacillati</taxon>
        <taxon>Bacillota</taxon>
        <taxon>Clostridia</taxon>
        <taxon>Thermoanaerobacterales</taxon>
        <taxon>Thermoanaerobacteraceae</taxon>
        <taxon>Thermodesulfitimonas</taxon>
    </lineage>
</organism>
<keyword evidence="13" id="KW-1185">Reference proteome</keyword>
<feature type="binding site" evidence="8">
    <location>
        <position position="154"/>
    </location>
    <ligand>
        <name>[4Fe-4S] cluster</name>
        <dbReference type="ChEBI" id="CHEBI:49883"/>
        <label>2</label>
        <note>4Fe-4S-S-AdoMet</note>
    </ligand>
</feature>
<dbReference type="InterPro" id="IPR005840">
    <property type="entry name" value="Ribosomal_uS12_MeSTrfase_RimO"/>
</dbReference>
<dbReference type="SFLD" id="SFLDS00029">
    <property type="entry name" value="Radical_SAM"/>
    <property type="match status" value="1"/>
</dbReference>
<protein>
    <recommendedName>
        <fullName evidence="8">Ribosomal protein uS12 methylthiotransferase RimO</fullName>
        <shortName evidence="8">uS12 MTTase</shortName>
        <shortName evidence="8">uS12 methylthiotransferase</shortName>
        <ecNumber evidence="8">2.8.4.4</ecNumber>
    </recommendedName>
    <alternativeName>
        <fullName evidence="8">Ribosomal protein uS12 (aspartate-C(3))-methylthiotransferase</fullName>
    </alternativeName>
    <alternativeName>
        <fullName evidence="8">Ribosome maturation factor RimO</fullName>
    </alternativeName>
</protein>
<evidence type="ECO:0000256" key="1">
    <source>
        <dbReference type="ARBA" id="ARBA00022485"/>
    </source>
</evidence>
<feature type="binding site" evidence="8">
    <location>
        <position position="11"/>
    </location>
    <ligand>
        <name>[4Fe-4S] cluster</name>
        <dbReference type="ChEBI" id="CHEBI:49883"/>
        <label>1</label>
    </ligand>
</feature>
<keyword evidence="4 8" id="KW-0949">S-adenosyl-L-methionine</keyword>
<evidence type="ECO:0000313" key="13">
    <source>
        <dbReference type="Proteomes" id="UP000282654"/>
    </source>
</evidence>
<dbReference type="AlphaFoldDB" id="A0A3N5BT52"/>
<keyword evidence="5 8" id="KW-0479">Metal-binding</keyword>
<dbReference type="InterPro" id="IPR002792">
    <property type="entry name" value="TRAM_dom"/>
</dbReference>
<reference evidence="12 13" key="1">
    <citation type="submission" date="2018-11" db="EMBL/GenBank/DDBJ databases">
        <title>Genomic Encyclopedia of Type Strains, Phase IV (KMG-IV): sequencing the most valuable type-strain genomes for metagenomic binning, comparative biology and taxonomic classification.</title>
        <authorList>
            <person name="Goeker M."/>
        </authorList>
    </citation>
    <scope>NUCLEOTIDE SEQUENCE [LARGE SCALE GENOMIC DNA]</scope>
    <source>
        <strain evidence="12 13">DSM 102936</strain>
    </source>
</reference>
<evidence type="ECO:0000259" key="10">
    <source>
        <dbReference type="PROSITE" id="PS51449"/>
    </source>
</evidence>
<keyword evidence="12" id="KW-0689">Ribosomal protein</keyword>
<evidence type="ECO:0000256" key="3">
    <source>
        <dbReference type="ARBA" id="ARBA00022679"/>
    </source>
</evidence>
<dbReference type="NCBIfam" id="TIGR00089">
    <property type="entry name" value="MiaB/RimO family radical SAM methylthiotransferase"/>
    <property type="match status" value="1"/>
</dbReference>
<dbReference type="FunFam" id="3.80.30.20:FF:000001">
    <property type="entry name" value="tRNA-2-methylthio-N(6)-dimethylallyladenosine synthase 2"/>
    <property type="match status" value="1"/>
</dbReference>
<dbReference type="PANTHER" id="PTHR43837">
    <property type="entry name" value="RIBOSOMAL PROTEIN S12 METHYLTHIOTRANSFERASE RIMO"/>
    <property type="match status" value="1"/>
</dbReference>
<feature type="domain" description="TRAM" evidence="9">
    <location>
        <begin position="371"/>
        <end position="437"/>
    </location>
</feature>
<feature type="binding site" evidence="8">
    <location>
        <position position="161"/>
    </location>
    <ligand>
        <name>[4Fe-4S] cluster</name>
        <dbReference type="ChEBI" id="CHEBI:49883"/>
        <label>2</label>
        <note>4Fe-4S-S-AdoMet</note>
    </ligand>
</feature>
<dbReference type="GO" id="GO:0035600">
    <property type="term" value="P:tRNA methylthiolation"/>
    <property type="evidence" value="ECO:0007669"/>
    <property type="project" value="UniProtKB-ARBA"/>
</dbReference>
<keyword evidence="6 8" id="KW-0408">Iron</keyword>
<evidence type="ECO:0000256" key="2">
    <source>
        <dbReference type="ARBA" id="ARBA00022490"/>
    </source>
</evidence>
<dbReference type="HAMAP" id="MF_01865">
    <property type="entry name" value="MTTase_RimO"/>
    <property type="match status" value="1"/>
</dbReference>
<dbReference type="InterPro" id="IPR020612">
    <property type="entry name" value="Methylthiotransferase_CS"/>
</dbReference>
<dbReference type="GO" id="GO:0005840">
    <property type="term" value="C:ribosome"/>
    <property type="evidence" value="ECO:0007669"/>
    <property type="project" value="UniProtKB-KW"/>
</dbReference>
<dbReference type="InterPro" id="IPR038135">
    <property type="entry name" value="Methylthiotransferase_N_sf"/>
</dbReference>
<name>A0A3N5BT52_9THEO</name>
<dbReference type="SFLD" id="SFLDG01061">
    <property type="entry name" value="methylthiotransferase"/>
    <property type="match status" value="1"/>
</dbReference>
<evidence type="ECO:0000313" key="12">
    <source>
        <dbReference type="EMBL" id="RPF46951.1"/>
    </source>
</evidence>
<feature type="binding site" evidence="8">
    <location>
        <position position="158"/>
    </location>
    <ligand>
        <name>[4Fe-4S] cluster</name>
        <dbReference type="ChEBI" id="CHEBI:49883"/>
        <label>2</label>
        <note>4Fe-4S-S-AdoMet</note>
    </ligand>
</feature>
<dbReference type="Pfam" id="PF04055">
    <property type="entry name" value="Radical_SAM"/>
    <property type="match status" value="1"/>
</dbReference>
<dbReference type="Gene3D" id="2.40.50.140">
    <property type="entry name" value="Nucleic acid-binding proteins"/>
    <property type="match status" value="1"/>
</dbReference>
<dbReference type="PROSITE" id="PS01278">
    <property type="entry name" value="MTTASE_RADICAL"/>
    <property type="match status" value="1"/>
</dbReference>
<dbReference type="Proteomes" id="UP000282654">
    <property type="component" value="Unassembled WGS sequence"/>
</dbReference>
<dbReference type="SFLD" id="SFLDG01082">
    <property type="entry name" value="B12-binding_domain_containing"/>
    <property type="match status" value="1"/>
</dbReference>
<dbReference type="Gene3D" id="3.40.50.12160">
    <property type="entry name" value="Methylthiotransferase, N-terminal domain"/>
    <property type="match status" value="1"/>
</dbReference>
<feature type="binding site" evidence="8">
    <location>
        <position position="47"/>
    </location>
    <ligand>
        <name>[4Fe-4S] cluster</name>
        <dbReference type="ChEBI" id="CHEBI:49883"/>
        <label>1</label>
    </ligand>
</feature>
<dbReference type="GO" id="GO:0051539">
    <property type="term" value="F:4 iron, 4 sulfur cluster binding"/>
    <property type="evidence" value="ECO:0007669"/>
    <property type="project" value="UniProtKB-UniRule"/>
</dbReference>
<dbReference type="InterPro" id="IPR058240">
    <property type="entry name" value="rSAM_sf"/>
</dbReference>
<evidence type="ECO:0000259" key="11">
    <source>
        <dbReference type="PROSITE" id="PS51918"/>
    </source>
</evidence>
<feature type="binding site" evidence="8">
    <location>
        <position position="81"/>
    </location>
    <ligand>
        <name>[4Fe-4S] cluster</name>
        <dbReference type="ChEBI" id="CHEBI:49883"/>
        <label>1</label>
    </ligand>
</feature>
<feature type="domain" description="MTTase N-terminal" evidence="10">
    <location>
        <begin position="2"/>
        <end position="118"/>
    </location>
</feature>
<dbReference type="GO" id="GO:0005829">
    <property type="term" value="C:cytosol"/>
    <property type="evidence" value="ECO:0007669"/>
    <property type="project" value="TreeGrafter"/>
</dbReference>
<comment type="similarity">
    <text evidence="8">Belongs to the methylthiotransferase family. RimO subfamily.</text>
</comment>
<comment type="function">
    <text evidence="8">Catalyzes the methylthiolation of an aspartic acid residue of ribosomal protein uS12.</text>
</comment>
<evidence type="ECO:0000256" key="6">
    <source>
        <dbReference type="ARBA" id="ARBA00023004"/>
    </source>
</evidence>
<keyword evidence="7 8" id="KW-0411">Iron-sulfur</keyword>
<comment type="subcellular location">
    <subcellularLocation>
        <location evidence="8">Cytoplasm</location>
    </subcellularLocation>
</comment>